<dbReference type="RefSeq" id="WP_347149175.1">
    <property type="nucleotide sequence ID" value="NZ_JBDLYL010000004.1"/>
</dbReference>
<name>A0ABV0DB81_9PSED</name>
<dbReference type="Proteomes" id="UP001424532">
    <property type="component" value="Unassembled WGS sequence"/>
</dbReference>
<evidence type="ECO:0000313" key="1">
    <source>
        <dbReference type="EMBL" id="MEN8639034.1"/>
    </source>
</evidence>
<keyword evidence="2" id="KW-1185">Reference proteome</keyword>
<sequence length="762" mass="82417">MDFVLPVPLCDWLKRTPKMLEWDAIIALPVEQVTYALHQQILSRRGDLVGDMAVGGRVVLEGMGHEFVYEGYRLSATGMSVESPSLERAEARLHLALEGGGLLEVSDIYDIVRVESHSPTNSLSGHVDVNIAWHGNVLYLDVRNGKNHYLDLGMGDFQDLSGAHLKEALDALAESSALIPLATIADVHETYGSFASAKVGSQVDVAEAARGAIVCFISMQYGGNAHVPVGYKDLPFMLPSSAEQPWLCSAALSWHCLHRLGFGQAIASVFPGATYHHEEQERLLVATTIEGGALAVAGGTQEVGCFELVYEAFNLPLAQAAPLTISFRSDQVEQAWQCRCEIGYQYRPWRSAPWIKERKTFDINLNYLFDLSDPEGLASLSGRLRRIESEGALLHWAASAATVHARVQAIIEYVAVRAYINALCKRLTAKVAEQVLACMRLPGSLTLKSQYAELHNNLAVLGEFQGDQGALRLVPQGATVAAGGTIGFSVGSQAKPVNWSLLPLPGYSDVLGAISDSGEYRAPEPEALKGRLQRLKVVASTADVSAEALITVDYRAICISPQFKLCLPPLAKEAPQHYELTATVLQEGAGTIVWSIENERVGSGTIAGIANRAIYTPAPTSNKSFFVEQIRAAIGSHAVTVLALVEYARPALQLYPDETVAADGRLGIKAYQGTNPRDTAIFSIPKVGTGSLETDSEGVWYKPDPANPDASVLITASYTNSSNVVSEGYVVIPLPLDRFTELRKAQAIKGRSRRQQPEDAGR</sequence>
<gene>
    <name evidence="1" type="ORF">ABFE88_05125</name>
</gene>
<organism evidence="1 2">
    <name type="scientific">Pseudomonas sichuanensis</name>
    <dbReference type="NCBI Taxonomy" id="2213015"/>
    <lineage>
        <taxon>Bacteria</taxon>
        <taxon>Pseudomonadati</taxon>
        <taxon>Pseudomonadota</taxon>
        <taxon>Gammaproteobacteria</taxon>
        <taxon>Pseudomonadales</taxon>
        <taxon>Pseudomonadaceae</taxon>
        <taxon>Pseudomonas</taxon>
    </lineage>
</organism>
<dbReference type="EMBL" id="JBDLYL010000004">
    <property type="protein sequence ID" value="MEN8639034.1"/>
    <property type="molecule type" value="Genomic_DNA"/>
</dbReference>
<protein>
    <submittedName>
        <fullName evidence="1">Uncharacterized protein</fullName>
    </submittedName>
</protein>
<proteinExistence type="predicted"/>
<evidence type="ECO:0000313" key="2">
    <source>
        <dbReference type="Proteomes" id="UP001424532"/>
    </source>
</evidence>
<reference evidence="1 2" key="1">
    <citation type="submission" date="2024-05" db="EMBL/GenBank/DDBJ databases">
        <title>Sequence of Lycoming College course isolates.</title>
        <authorList>
            <person name="Reigle C.A."/>
            <person name="Newman J.D."/>
        </authorList>
    </citation>
    <scope>NUCLEOTIDE SEQUENCE [LARGE SCALE GENOMIC DNA]</scope>
    <source>
        <strain evidence="1 2">CAR-09</strain>
    </source>
</reference>
<accession>A0ABV0DB81</accession>
<comment type="caution">
    <text evidence="1">The sequence shown here is derived from an EMBL/GenBank/DDBJ whole genome shotgun (WGS) entry which is preliminary data.</text>
</comment>